<organism evidence="1 2">
    <name type="scientific">Natrinema hispanicum</name>
    <dbReference type="NCBI Taxonomy" id="392421"/>
    <lineage>
        <taxon>Archaea</taxon>
        <taxon>Methanobacteriati</taxon>
        <taxon>Methanobacteriota</taxon>
        <taxon>Stenosarchaea group</taxon>
        <taxon>Halobacteria</taxon>
        <taxon>Halobacteriales</taxon>
        <taxon>Natrialbaceae</taxon>
        <taxon>Natrinema</taxon>
    </lineage>
</organism>
<accession>A0A1G6UD98</accession>
<reference evidence="1 2" key="1">
    <citation type="submission" date="2016-10" db="EMBL/GenBank/DDBJ databases">
        <authorList>
            <person name="Varghese N."/>
            <person name="Submissions S."/>
        </authorList>
    </citation>
    <scope>NUCLEOTIDE SEQUENCE [LARGE SCALE GENOMIC DNA]</scope>
    <source>
        <strain evidence="1 2">CDM_1</strain>
    </source>
</reference>
<name>A0A1G6UD98_9EURY</name>
<dbReference type="AlphaFoldDB" id="A0A1G6UD98"/>
<evidence type="ECO:0000313" key="2">
    <source>
        <dbReference type="Proteomes" id="UP000324021"/>
    </source>
</evidence>
<protein>
    <submittedName>
        <fullName evidence="1">Uncharacterized protein</fullName>
    </submittedName>
</protein>
<evidence type="ECO:0000313" key="1">
    <source>
        <dbReference type="EMBL" id="SDD39229.1"/>
    </source>
</evidence>
<gene>
    <name evidence="1" type="ORF">SAMN05192552_10219</name>
</gene>
<dbReference type="Proteomes" id="UP000324021">
    <property type="component" value="Unassembled WGS sequence"/>
</dbReference>
<dbReference type="EMBL" id="FMZP01000021">
    <property type="protein sequence ID" value="SDD39229.1"/>
    <property type="molecule type" value="Genomic_DNA"/>
</dbReference>
<proteinExistence type="predicted"/>
<sequence>MASGGLNSAHGCIPFVVSTTYFDEIVCHEAVTVVCTAETGWCPVREPRDRLRASRPAAHQAVSNRCVELSAASETETPSSHC</sequence>